<dbReference type="InterPro" id="IPR002524">
    <property type="entry name" value="Cation_efflux"/>
</dbReference>
<dbReference type="NCBIfam" id="TIGR01297">
    <property type="entry name" value="CDF"/>
    <property type="match status" value="1"/>
</dbReference>
<comment type="caution">
    <text evidence="9">The sequence shown here is derived from an EMBL/GenBank/DDBJ whole genome shotgun (WGS) entry which is preliminary data.</text>
</comment>
<evidence type="ECO:0000256" key="6">
    <source>
        <dbReference type="SAM" id="MobiDB-lite"/>
    </source>
</evidence>
<evidence type="ECO:0000256" key="2">
    <source>
        <dbReference type="ARBA" id="ARBA00022448"/>
    </source>
</evidence>
<gene>
    <name evidence="9" type="ORF">Q4F19_19915</name>
</gene>
<dbReference type="PANTHER" id="PTHR13414">
    <property type="entry name" value="HUEL-CATION TRANSPORTER"/>
    <property type="match status" value="1"/>
</dbReference>
<keyword evidence="4 7" id="KW-1133">Transmembrane helix</keyword>
<dbReference type="Pfam" id="PF01545">
    <property type="entry name" value="Cation_efflux"/>
    <property type="match status" value="1"/>
</dbReference>
<dbReference type="SUPFAM" id="SSF160240">
    <property type="entry name" value="Cation efflux protein cytoplasmic domain-like"/>
    <property type="match status" value="1"/>
</dbReference>
<evidence type="ECO:0000256" key="5">
    <source>
        <dbReference type="ARBA" id="ARBA00023136"/>
    </source>
</evidence>
<evidence type="ECO:0000256" key="4">
    <source>
        <dbReference type="ARBA" id="ARBA00022989"/>
    </source>
</evidence>
<feature type="transmembrane region" description="Helical" evidence="7">
    <location>
        <begin position="15"/>
        <end position="34"/>
    </location>
</feature>
<evidence type="ECO:0000259" key="8">
    <source>
        <dbReference type="Pfam" id="PF01545"/>
    </source>
</evidence>
<feature type="transmembrane region" description="Helical" evidence="7">
    <location>
        <begin position="120"/>
        <end position="141"/>
    </location>
</feature>
<dbReference type="InterPro" id="IPR058533">
    <property type="entry name" value="Cation_efflux_TM"/>
</dbReference>
<keyword evidence="10" id="KW-1185">Reference proteome</keyword>
<accession>A0ABT8YE60</accession>
<evidence type="ECO:0000256" key="1">
    <source>
        <dbReference type="ARBA" id="ARBA00004141"/>
    </source>
</evidence>
<dbReference type="InterPro" id="IPR027469">
    <property type="entry name" value="Cation_efflux_TMD_sf"/>
</dbReference>
<dbReference type="PANTHER" id="PTHR13414:SF9">
    <property type="entry name" value="PROTON-COUPLED ZINC ANTIPORTER SLC30A9, MITOCHONDRIAL"/>
    <property type="match status" value="1"/>
</dbReference>
<dbReference type="Proteomes" id="UP001169764">
    <property type="component" value="Unassembled WGS sequence"/>
</dbReference>
<evidence type="ECO:0000256" key="7">
    <source>
        <dbReference type="SAM" id="Phobius"/>
    </source>
</evidence>
<reference evidence="9" key="1">
    <citation type="submission" date="2023-07" db="EMBL/GenBank/DDBJ databases">
        <authorList>
            <person name="Kim M."/>
        </authorList>
    </citation>
    <scope>NUCLEOTIDE SEQUENCE</scope>
    <source>
        <strain evidence="9">BIUV-7</strain>
    </source>
</reference>
<evidence type="ECO:0000313" key="10">
    <source>
        <dbReference type="Proteomes" id="UP001169764"/>
    </source>
</evidence>
<sequence length="327" mass="34468">MNGQVATQSDKGGKLVLYAALSANLGIAVAKFVAAGISGSSAMLTEGVHSVVDSLNQILLLYGQKSSRKPADEVHPFGYGRELYFWSFVVAILIFAVGAGLSIYEGILHMLDPVAIENPLINYVVLGVSFVLEGGSWLLAVREFAKTKGDQGWWEAVRRSKDPPSFMVMFEDSAAMFGLVVAGVGVTLAILTGNPAWDGAASIVIGLALAVVAALLARESKGLLIGERADPRLSAAIRAAFDGRPEVTAVGEVMTLHAAPDRVFVAASVDFEDHVLAGDVERLIAETEARLREAWPIIGSIYIKPRAGAKPGNRSGASGTPDRPARG</sequence>
<proteinExistence type="predicted"/>
<keyword evidence="5 7" id="KW-0472">Membrane</keyword>
<feature type="region of interest" description="Disordered" evidence="6">
    <location>
        <begin position="307"/>
        <end position="327"/>
    </location>
</feature>
<dbReference type="Gene3D" id="1.20.1510.10">
    <property type="entry name" value="Cation efflux protein transmembrane domain"/>
    <property type="match status" value="1"/>
</dbReference>
<organism evidence="9 10">
    <name type="scientific">Sphingomonas natans</name>
    <dbReference type="NCBI Taxonomy" id="3063330"/>
    <lineage>
        <taxon>Bacteria</taxon>
        <taxon>Pseudomonadati</taxon>
        <taxon>Pseudomonadota</taxon>
        <taxon>Alphaproteobacteria</taxon>
        <taxon>Sphingomonadales</taxon>
        <taxon>Sphingomonadaceae</taxon>
        <taxon>Sphingomonas</taxon>
    </lineage>
</organism>
<comment type="subcellular location">
    <subcellularLocation>
        <location evidence="1">Membrane</location>
        <topology evidence="1">Multi-pass membrane protein</topology>
    </subcellularLocation>
</comment>
<keyword evidence="2" id="KW-0813">Transport</keyword>
<name>A0ABT8YE60_9SPHN</name>
<feature type="domain" description="Cation efflux protein transmembrane" evidence="8">
    <location>
        <begin position="18"/>
        <end position="224"/>
    </location>
</feature>
<feature type="transmembrane region" description="Helical" evidence="7">
    <location>
        <begin position="174"/>
        <end position="193"/>
    </location>
</feature>
<dbReference type="RefSeq" id="WP_303546390.1">
    <property type="nucleotide sequence ID" value="NZ_JAUOTP010000011.1"/>
</dbReference>
<protein>
    <submittedName>
        <fullName evidence="9">Cation diffusion facilitator family transporter</fullName>
    </submittedName>
</protein>
<feature type="transmembrane region" description="Helical" evidence="7">
    <location>
        <begin position="199"/>
        <end position="217"/>
    </location>
</feature>
<evidence type="ECO:0000256" key="3">
    <source>
        <dbReference type="ARBA" id="ARBA00022692"/>
    </source>
</evidence>
<dbReference type="EMBL" id="JAUOTP010000011">
    <property type="protein sequence ID" value="MDO6416661.1"/>
    <property type="molecule type" value="Genomic_DNA"/>
</dbReference>
<dbReference type="SUPFAM" id="SSF161111">
    <property type="entry name" value="Cation efflux protein transmembrane domain-like"/>
    <property type="match status" value="1"/>
</dbReference>
<feature type="transmembrane region" description="Helical" evidence="7">
    <location>
        <begin position="83"/>
        <end position="104"/>
    </location>
</feature>
<keyword evidence="3 7" id="KW-0812">Transmembrane</keyword>
<dbReference type="InterPro" id="IPR040177">
    <property type="entry name" value="SLC30A9"/>
</dbReference>
<evidence type="ECO:0000313" key="9">
    <source>
        <dbReference type="EMBL" id="MDO6416661.1"/>
    </source>
</evidence>
<dbReference type="InterPro" id="IPR036837">
    <property type="entry name" value="Cation_efflux_CTD_sf"/>
</dbReference>